<dbReference type="Pfam" id="PF01614">
    <property type="entry name" value="IclR_C"/>
    <property type="match status" value="1"/>
</dbReference>
<dbReference type="Gene3D" id="1.10.10.10">
    <property type="entry name" value="Winged helix-like DNA-binding domain superfamily/Winged helix DNA-binding domain"/>
    <property type="match status" value="1"/>
</dbReference>
<gene>
    <name evidence="6" type="ORF">E4P33_06655</name>
</gene>
<keyword evidence="3" id="KW-0804">Transcription</keyword>
<evidence type="ECO:0000313" key="6">
    <source>
        <dbReference type="EMBL" id="TFI01792.1"/>
    </source>
</evidence>
<dbReference type="InterPro" id="IPR036390">
    <property type="entry name" value="WH_DNA-bd_sf"/>
</dbReference>
<evidence type="ECO:0000259" key="5">
    <source>
        <dbReference type="PROSITE" id="PS51078"/>
    </source>
</evidence>
<feature type="domain" description="HTH iclR-type" evidence="4">
    <location>
        <begin position="6"/>
        <end position="68"/>
    </location>
</feature>
<dbReference type="InterPro" id="IPR005471">
    <property type="entry name" value="Tscrpt_reg_IclR_N"/>
</dbReference>
<dbReference type="InterPro" id="IPR050707">
    <property type="entry name" value="HTH_MetabolicPath_Reg"/>
</dbReference>
<feature type="domain" description="IclR-ED" evidence="5">
    <location>
        <begin position="69"/>
        <end position="254"/>
    </location>
</feature>
<dbReference type="InterPro" id="IPR011991">
    <property type="entry name" value="ArsR-like_HTH"/>
</dbReference>
<dbReference type="InterPro" id="IPR029016">
    <property type="entry name" value="GAF-like_dom_sf"/>
</dbReference>
<dbReference type="PANTHER" id="PTHR30136:SF35">
    <property type="entry name" value="HTH-TYPE TRANSCRIPTIONAL REGULATOR RV1719"/>
    <property type="match status" value="1"/>
</dbReference>
<dbReference type="PROSITE" id="PS51077">
    <property type="entry name" value="HTH_ICLR"/>
    <property type="match status" value="1"/>
</dbReference>
<accession>A0AAX2SAV0</accession>
<dbReference type="GO" id="GO:0003700">
    <property type="term" value="F:DNA-binding transcription factor activity"/>
    <property type="evidence" value="ECO:0007669"/>
    <property type="project" value="TreeGrafter"/>
</dbReference>
<proteinExistence type="predicted"/>
<dbReference type="EMBL" id="SPNK01000005">
    <property type="protein sequence ID" value="TFI01792.1"/>
    <property type="molecule type" value="Genomic_DNA"/>
</dbReference>
<organism evidence="6 7">
    <name type="scientific">Kocuria rhizophila</name>
    <dbReference type="NCBI Taxonomy" id="72000"/>
    <lineage>
        <taxon>Bacteria</taxon>
        <taxon>Bacillati</taxon>
        <taxon>Actinomycetota</taxon>
        <taxon>Actinomycetes</taxon>
        <taxon>Micrococcales</taxon>
        <taxon>Micrococcaceae</taxon>
        <taxon>Kocuria</taxon>
    </lineage>
</organism>
<evidence type="ECO:0000256" key="3">
    <source>
        <dbReference type="ARBA" id="ARBA00023163"/>
    </source>
</evidence>
<dbReference type="SUPFAM" id="SSF46785">
    <property type="entry name" value="Winged helix' DNA-binding domain"/>
    <property type="match status" value="1"/>
</dbReference>
<dbReference type="PANTHER" id="PTHR30136">
    <property type="entry name" value="HELIX-TURN-HELIX TRANSCRIPTIONAL REGULATOR, ICLR FAMILY"/>
    <property type="match status" value="1"/>
</dbReference>
<keyword evidence="7" id="KW-1185">Reference proteome</keyword>
<dbReference type="RefSeq" id="WP_135010576.1">
    <property type="nucleotide sequence ID" value="NZ_SPNK01000005.1"/>
</dbReference>
<dbReference type="Gene3D" id="3.30.450.40">
    <property type="match status" value="1"/>
</dbReference>
<protein>
    <submittedName>
        <fullName evidence="6">IclR family transcriptional regulator</fullName>
    </submittedName>
</protein>
<dbReference type="CDD" id="cd00090">
    <property type="entry name" value="HTH_ARSR"/>
    <property type="match status" value="1"/>
</dbReference>
<dbReference type="Pfam" id="PF09339">
    <property type="entry name" value="HTH_IclR"/>
    <property type="match status" value="1"/>
</dbReference>
<dbReference type="Proteomes" id="UP000298017">
    <property type="component" value="Unassembled WGS sequence"/>
</dbReference>
<dbReference type="GO" id="GO:0003677">
    <property type="term" value="F:DNA binding"/>
    <property type="evidence" value="ECO:0007669"/>
    <property type="project" value="UniProtKB-KW"/>
</dbReference>
<dbReference type="AlphaFoldDB" id="A0AAX2SAV0"/>
<evidence type="ECO:0000256" key="2">
    <source>
        <dbReference type="ARBA" id="ARBA00023125"/>
    </source>
</evidence>
<evidence type="ECO:0000259" key="4">
    <source>
        <dbReference type="PROSITE" id="PS51077"/>
    </source>
</evidence>
<keyword evidence="2" id="KW-0238">DNA-binding</keyword>
<dbReference type="PROSITE" id="PS51078">
    <property type="entry name" value="ICLR_ED"/>
    <property type="match status" value="1"/>
</dbReference>
<evidence type="ECO:0000256" key="1">
    <source>
        <dbReference type="ARBA" id="ARBA00023015"/>
    </source>
</evidence>
<dbReference type="GO" id="GO:0045892">
    <property type="term" value="P:negative regulation of DNA-templated transcription"/>
    <property type="evidence" value="ECO:0007669"/>
    <property type="project" value="TreeGrafter"/>
</dbReference>
<dbReference type="SMART" id="SM00346">
    <property type="entry name" value="HTH_ICLR"/>
    <property type="match status" value="1"/>
</dbReference>
<dbReference type="SUPFAM" id="SSF55781">
    <property type="entry name" value="GAF domain-like"/>
    <property type="match status" value="1"/>
</dbReference>
<reference evidence="6 7" key="1">
    <citation type="submission" date="2019-03" db="EMBL/GenBank/DDBJ databases">
        <title>Genome Sequencing and Assembly of Various Microbes Isolated from Alder Root Nodule.</title>
        <authorList>
            <person name="Swanson E."/>
            <person name="Sevigny J.L."/>
            <person name="Pesce C."/>
            <person name="Davis I."/>
            <person name="Kleiner V."/>
            <person name="Tisa L."/>
        </authorList>
    </citation>
    <scope>NUCLEOTIDE SEQUENCE [LARGE SCALE GENOMIC DNA]</scope>
    <source>
        <strain evidence="6 7">4R-31</strain>
    </source>
</reference>
<evidence type="ECO:0000313" key="7">
    <source>
        <dbReference type="Proteomes" id="UP000298017"/>
    </source>
</evidence>
<name>A0AAX2SAV0_KOCRH</name>
<dbReference type="InterPro" id="IPR014757">
    <property type="entry name" value="Tscrpt_reg_IclR_C"/>
</dbReference>
<comment type="caution">
    <text evidence="6">The sequence shown here is derived from an EMBL/GenBank/DDBJ whole genome shotgun (WGS) entry which is preliminary data.</text>
</comment>
<sequence>MPGPKVPAAQSTLRILRFLASRKGPVAASSIATALELPRSSVYHLLAVMTEQGFVVHLPEERLYGLGIAAFELSSAYTRQDPMARLGEPLLRALVDAVGENAHLAVMHGRDVVYVVEERAPYKPSLVTSVGVRIPAHLTASGRSMLAGLPAAQVRALYPDRASFASRWESTAITTPGQLRAELERTRSRGWAVEEGDVTPNFASVAVAAHDHRGLPVAGVALTFLGHKIDDERRAELVGHVRRTAEALTRRLHGAVPAVKQVVRKST</sequence>
<dbReference type="InterPro" id="IPR036388">
    <property type="entry name" value="WH-like_DNA-bd_sf"/>
</dbReference>
<keyword evidence="1" id="KW-0805">Transcription regulation</keyword>